<gene>
    <name evidence="2" type="ORF">JEU22_14305</name>
</gene>
<comment type="caution">
    <text evidence="2">The sequence shown here is derived from an EMBL/GenBank/DDBJ whole genome shotgun (WGS) entry which is preliminary data.</text>
</comment>
<accession>A0A8I1JKI4</accession>
<dbReference type="RefSeq" id="WP_198747486.1">
    <property type="nucleotide sequence ID" value="NZ_JAEHTE010000015.1"/>
</dbReference>
<dbReference type="AlphaFoldDB" id="A0A8I1JKI4"/>
<feature type="transmembrane region" description="Helical" evidence="1">
    <location>
        <begin position="162"/>
        <end position="185"/>
    </location>
</feature>
<dbReference type="Proteomes" id="UP000637061">
    <property type="component" value="Unassembled WGS sequence"/>
</dbReference>
<name>A0A8I1JKI4_PSEPU</name>
<dbReference type="EMBL" id="JAEHTE010000015">
    <property type="protein sequence ID" value="MBI6885083.1"/>
    <property type="molecule type" value="Genomic_DNA"/>
</dbReference>
<reference evidence="2" key="1">
    <citation type="submission" date="2020-12" db="EMBL/GenBank/DDBJ databases">
        <title>Enhanced detection system for hospital associated transmission using whole genome sequencing surveillance.</title>
        <authorList>
            <person name="Harrison L.H."/>
            <person name="Van Tyne D."/>
            <person name="Marsh J.W."/>
            <person name="Griffith M.P."/>
            <person name="Snyder D.J."/>
            <person name="Cooper V.S."/>
            <person name="Mustapha M."/>
        </authorList>
    </citation>
    <scope>NUCLEOTIDE SEQUENCE</scope>
    <source>
        <strain evidence="2">PSB00042</strain>
    </source>
</reference>
<sequence>MANADPDIALPRAQSHGPSSILELLKIVTIFSAITMFAISLASFVCFPIDPLAGADFFLRTSPGVFALAYLLSRRSLNLRVTWAGFGILGLSSLFYALMLRVGAIDHDEHTVSGLVALSGQGILYLAYGLSLVIGVTTVFLGDQVMNKLGGANGEREVTLDFWPLLTKPVCIILIAGLAGLIYALLGQYTTSYALQYARVSVMILSAMVMLPVIGWFIAAPTQK</sequence>
<evidence type="ECO:0000256" key="1">
    <source>
        <dbReference type="SAM" id="Phobius"/>
    </source>
</evidence>
<proteinExistence type="predicted"/>
<evidence type="ECO:0000313" key="2">
    <source>
        <dbReference type="EMBL" id="MBI6885083.1"/>
    </source>
</evidence>
<feature type="transmembrane region" description="Helical" evidence="1">
    <location>
        <begin position="80"/>
        <end position="102"/>
    </location>
</feature>
<keyword evidence="1" id="KW-1133">Transmembrane helix</keyword>
<feature type="transmembrane region" description="Helical" evidence="1">
    <location>
        <begin position="122"/>
        <end position="141"/>
    </location>
</feature>
<feature type="transmembrane region" description="Helical" evidence="1">
    <location>
        <begin position="197"/>
        <end position="219"/>
    </location>
</feature>
<keyword evidence="1" id="KW-0472">Membrane</keyword>
<protein>
    <submittedName>
        <fullName evidence="2">Uncharacterized protein</fullName>
    </submittedName>
</protein>
<keyword evidence="1" id="KW-0812">Transmembrane</keyword>
<feature type="transmembrane region" description="Helical" evidence="1">
    <location>
        <begin position="24"/>
        <end position="45"/>
    </location>
</feature>
<evidence type="ECO:0000313" key="3">
    <source>
        <dbReference type="Proteomes" id="UP000637061"/>
    </source>
</evidence>
<organism evidence="2 3">
    <name type="scientific">Pseudomonas putida</name>
    <name type="common">Arthrobacter siderocapsulatus</name>
    <dbReference type="NCBI Taxonomy" id="303"/>
    <lineage>
        <taxon>Bacteria</taxon>
        <taxon>Pseudomonadati</taxon>
        <taxon>Pseudomonadota</taxon>
        <taxon>Gammaproteobacteria</taxon>
        <taxon>Pseudomonadales</taxon>
        <taxon>Pseudomonadaceae</taxon>
        <taxon>Pseudomonas</taxon>
    </lineage>
</organism>